<evidence type="ECO:0000256" key="2">
    <source>
        <dbReference type="ARBA" id="ARBA00022771"/>
    </source>
</evidence>
<accession>A0AAW1VC23</accession>
<feature type="compositionally biased region" description="Basic and acidic residues" evidence="6">
    <location>
        <begin position="204"/>
        <end position="219"/>
    </location>
</feature>
<dbReference type="InterPro" id="IPR006612">
    <property type="entry name" value="THAP_Znf"/>
</dbReference>
<comment type="caution">
    <text evidence="8">The sequence shown here is derived from an EMBL/GenBank/DDBJ whole genome shotgun (WGS) entry which is preliminary data.</text>
</comment>
<evidence type="ECO:0000259" key="7">
    <source>
        <dbReference type="PROSITE" id="PS50950"/>
    </source>
</evidence>
<evidence type="ECO:0000256" key="6">
    <source>
        <dbReference type="SAM" id="MobiDB-lite"/>
    </source>
</evidence>
<evidence type="ECO:0000256" key="3">
    <source>
        <dbReference type="ARBA" id="ARBA00022833"/>
    </source>
</evidence>
<evidence type="ECO:0000256" key="4">
    <source>
        <dbReference type="ARBA" id="ARBA00023125"/>
    </source>
</evidence>
<dbReference type="Pfam" id="PF05485">
    <property type="entry name" value="THAP"/>
    <property type="match status" value="1"/>
</dbReference>
<protein>
    <recommendedName>
        <fullName evidence="7">THAP-type domain-containing protein</fullName>
    </recommendedName>
</protein>
<dbReference type="AlphaFoldDB" id="A0AAW1VC23"/>
<dbReference type="SUPFAM" id="SSF57716">
    <property type="entry name" value="Glucocorticoid receptor-like (DNA-binding domain)"/>
    <property type="match status" value="1"/>
</dbReference>
<name>A0AAW1VC23_9CUCU</name>
<sequence length="445" mass="51287">MYYKWCVVPQCTNTSIKTPQKMFVNLPPNTKIRKKWLILARRNPKDIAVKSHAFMCEDHFNMEKDMANYTQYRMGFSKAIIMVKGAMPSKFECQLDRKKRLSHPTKLRTAYIKRLKTNIDQETKAAPDVPPGTSTVNYDSDVPEMSEEIMVPTYCEKETSTEPISSVDKQIQTNIKVSYRRKAKQIKSKMVRCRAEYMRAYREKKREEKLKSQSEEPKKIARNSTQRSRDFRARAAALRLSQTSTVDPSSALPNLVVSDEVSHLGQEVQHTENILSENTFESYIAKVDKTNLSIDPLSSNVKQEKTLDEFENNIAVWIETDEFENFKSTSAVDNIKQELEDTESLPDDNTFDTYISRVVNVDSSSHPVKEEINAEVWIKTEDDSENLSIDNSVIDNIKQEFEDTGSISNENTFETYISRVVNIDPSNHPVKEEINADVWIKTEDE</sequence>
<gene>
    <name evidence="8" type="ORF">WA026_013496</name>
</gene>
<organism evidence="8 9">
    <name type="scientific">Henosepilachna vigintioctopunctata</name>
    <dbReference type="NCBI Taxonomy" id="420089"/>
    <lineage>
        <taxon>Eukaryota</taxon>
        <taxon>Metazoa</taxon>
        <taxon>Ecdysozoa</taxon>
        <taxon>Arthropoda</taxon>
        <taxon>Hexapoda</taxon>
        <taxon>Insecta</taxon>
        <taxon>Pterygota</taxon>
        <taxon>Neoptera</taxon>
        <taxon>Endopterygota</taxon>
        <taxon>Coleoptera</taxon>
        <taxon>Polyphaga</taxon>
        <taxon>Cucujiformia</taxon>
        <taxon>Coccinelloidea</taxon>
        <taxon>Coccinellidae</taxon>
        <taxon>Epilachninae</taxon>
        <taxon>Epilachnini</taxon>
        <taxon>Henosepilachna</taxon>
    </lineage>
</organism>
<keyword evidence="2 5" id="KW-0863">Zinc-finger</keyword>
<evidence type="ECO:0000313" key="8">
    <source>
        <dbReference type="EMBL" id="KAK9891180.1"/>
    </source>
</evidence>
<evidence type="ECO:0000256" key="1">
    <source>
        <dbReference type="ARBA" id="ARBA00022723"/>
    </source>
</evidence>
<evidence type="ECO:0000313" key="9">
    <source>
        <dbReference type="Proteomes" id="UP001431783"/>
    </source>
</evidence>
<keyword evidence="4 5" id="KW-0238">DNA-binding</keyword>
<keyword evidence="3" id="KW-0862">Zinc</keyword>
<keyword evidence="9" id="KW-1185">Reference proteome</keyword>
<keyword evidence="1" id="KW-0479">Metal-binding</keyword>
<feature type="region of interest" description="Disordered" evidence="6">
    <location>
        <begin position="204"/>
        <end position="229"/>
    </location>
</feature>
<feature type="domain" description="THAP-type" evidence="7">
    <location>
        <begin position="1"/>
        <end position="91"/>
    </location>
</feature>
<proteinExistence type="predicted"/>
<dbReference type="GO" id="GO:0008270">
    <property type="term" value="F:zinc ion binding"/>
    <property type="evidence" value="ECO:0007669"/>
    <property type="project" value="UniProtKB-KW"/>
</dbReference>
<dbReference type="EMBL" id="JARQZJ010000127">
    <property type="protein sequence ID" value="KAK9891180.1"/>
    <property type="molecule type" value="Genomic_DNA"/>
</dbReference>
<dbReference type="SMART" id="SM00980">
    <property type="entry name" value="THAP"/>
    <property type="match status" value="1"/>
</dbReference>
<reference evidence="8 9" key="1">
    <citation type="submission" date="2023-03" db="EMBL/GenBank/DDBJ databases">
        <title>Genome insight into feeding habits of ladybird beetles.</title>
        <authorList>
            <person name="Li H.-S."/>
            <person name="Huang Y.-H."/>
            <person name="Pang H."/>
        </authorList>
    </citation>
    <scope>NUCLEOTIDE SEQUENCE [LARGE SCALE GENOMIC DNA]</scope>
    <source>
        <strain evidence="8">SYSU_2023b</strain>
        <tissue evidence="8">Whole body</tissue>
    </source>
</reference>
<evidence type="ECO:0000256" key="5">
    <source>
        <dbReference type="PROSITE-ProRule" id="PRU00309"/>
    </source>
</evidence>
<dbReference type="GO" id="GO:0003677">
    <property type="term" value="F:DNA binding"/>
    <property type="evidence" value="ECO:0007669"/>
    <property type="project" value="UniProtKB-UniRule"/>
</dbReference>
<dbReference type="Proteomes" id="UP001431783">
    <property type="component" value="Unassembled WGS sequence"/>
</dbReference>
<dbReference type="PROSITE" id="PS50950">
    <property type="entry name" value="ZF_THAP"/>
    <property type="match status" value="1"/>
</dbReference>